<name>A0A165D7S8_9BASI</name>
<evidence type="ECO:0008006" key="9">
    <source>
        <dbReference type="Google" id="ProtNLM"/>
    </source>
</evidence>
<keyword evidence="3" id="KW-0805">Transcription regulation</keyword>
<protein>
    <recommendedName>
        <fullName evidence="9">Mediator complex subunit 27</fullName>
    </recommendedName>
</protein>
<evidence type="ECO:0000256" key="5">
    <source>
        <dbReference type="ARBA" id="ARBA00023242"/>
    </source>
</evidence>
<accession>A0A165D7S8</accession>
<dbReference type="InParanoid" id="A0A165D7S8"/>
<gene>
    <name evidence="7" type="ORF">CALCODRAFT_94011</name>
</gene>
<evidence type="ECO:0000256" key="1">
    <source>
        <dbReference type="ARBA" id="ARBA00004123"/>
    </source>
</evidence>
<dbReference type="InterPro" id="IPR021627">
    <property type="entry name" value="Mediator_Med27"/>
</dbReference>
<dbReference type="EMBL" id="KV424072">
    <property type="protein sequence ID" value="KZT52257.1"/>
    <property type="molecule type" value="Genomic_DNA"/>
</dbReference>
<evidence type="ECO:0000256" key="6">
    <source>
        <dbReference type="SAM" id="MobiDB-lite"/>
    </source>
</evidence>
<dbReference type="STRING" id="1353952.A0A165D7S8"/>
<evidence type="ECO:0000313" key="8">
    <source>
        <dbReference type="Proteomes" id="UP000076842"/>
    </source>
</evidence>
<comment type="subcellular location">
    <subcellularLocation>
        <location evidence="1">Nucleus</location>
    </subcellularLocation>
</comment>
<organism evidence="7 8">
    <name type="scientific">Calocera cornea HHB12733</name>
    <dbReference type="NCBI Taxonomy" id="1353952"/>
    <lineage>
        <taxon>Eukaryota</taxon>
        <taxon>Fungi</taxon>
        <taxon>Dikarya</taxon>
        <taxon>Basidiomycota</taxon>
        <taxon>Agaricomycotina</taxon>
        <taxon>Dacrymycetes</taxon>
        <taxon>Dacrymycetales</taxon>
        <taxon>Dacrymycetaceae</taxon>
        <taxon>Calocera</taxon>
    </lineage>
</organism>
<dbReference type="PANTHER" id="PTHR13130">
    <property type="entry name" value="34 KDA TRANSCRIPTIONAL CO-ACTIVATOR-RELATED"/>
    <property type="match status" value="1"/>
</dbReference>
<dbReference type="GO" id="GO:0006357">
    <property type="term" value="P:regulation of transcription by RNA polymerase II"/>
    <property type="evidence" value="ECO:0007669"/>
    <property type="project" value="TreeGrafter"/>
</dbReference>
<dbReference type="Proteomes" id="UP000076842">
    <property type="component" value="Unassembled WGS sequence"/>
</dbReference>
<keyword evidence="5" id="KW-0539">Nucleus</keyword>
<evidence type="ECO:0000256" key="2">
    <source>
        <dbReference type="ARBA" id="ARBA00008048"/>
    </source>
</evidence>
<feature type="region of interest" description="Disordered" evidence="6">
    <location>
        <begin position="290"/>
        <end position="309"/>
    </location>
</feature>
<sequence length="320" mass="35157">MTTPPPEATSHFLDNRNAAMTSLEGQLHALESALDDLNAARRVPPSLRLGITNATSDLNSWEYSIQRLTGSIVDLGKQDALGKATELVDAGVEPIDRSAARRVILHSRQDDNTLPPVPHSQATTPFPTEDKLLPTEWTLEQEGPYTLRDLKVLVRSYNNGDGGVRIRFWASARSKSPTALRPAALHVLIDNVLQAFIILNPSSSADTTGMTVDRVSCFAPHEAKPPSGNSTYNVYQSITRYFSVLLSTEPDLTPRNILDILLTYRTLFRDKCGLCGTELSADGRVPPVGRIWKRKDGNTDGSESGGTWTPRHVQCMSAFY</sequence>
<dbReference type="OrthoDB" id="10261040at2759"/>
<feature type="region of interest" description="Disordered" evidence="6">
    <location>
        <begin position="109"/>
        <end position="129"/>
    </location>
</feature>
<keyword evidence="4" id="KW-0804">Transcription</keyword>
<evidence type="ECO:0000256" key="3">
    <source>
        <dbReference type="ARBA" id="ARBA00023015"/>
    </source>
</evidence>
<dbReference type="AlphaFoldDB" id="A0A165D7S8"/>
<comment type="similarity">
    <text evidence="2">Belongs to the Mediator complex subunit 27 family.</text>
</comment>
<proteinExistence type="inferred from homology"/>
<dbReference type="PANTHER" id="PTHR13130:SF4">
    <property type="entry name" value="MEDIATOR OF RNA POLYMERASE II TRANSCRIPTION SUBUNIT 27"/>
    <property type="match status" value="1"/>
</dbReference>
<dbReference type="GO" id="GO:0003713">
    <property type="term" value="F:transcription coactivator activity"/>
    <property type="evidence" value="ECO:0007669"/>
    <property type="project" value="TreeGrafter"/>
</dbReference>
<reference evidence="7 8" key="1">
    <citation type="journal article" date="2016" name="Mol. Biol. Evol.">
        <title>Comparative Genomics of Early-Diverging Mushroom-Forming Fungi Provides Insights into the Origins of Lignocellulose Decay Capabilities.</title>
        <authorList>
            <person name="Nagy L.G."/>
            <person name="Riley R."/>
            <person name="Tritt A."/>
            <person name="Adam C."/>
            <person name="Daum C."/>
            <person name="Floudas D."/>
            <person name="Sun H."/>
            <person name="Yadav J.S."/>
            <person name="Pangilinan J."/>
            <person name="Larsson K.H."/>
            <person name="Matsuura K."/>
            <person name="Barry K."/>
            <person name="Labutti K."/>
            <person name="Kuo R."/>
            <person name="Ohm R.A."/>
            <person name="Bhattacharya S.S."/>
            <person name="Shirouzu T."/>
            <person name="Yoshinaga Y."/>
            <person name="Martin F.M."/>
            <person name="Grigoriev I.V."/>
            <person name="Hibbett D.S."/>
        </authorList>
    </citation>
    <scope>NUCLEOTIDE SEQUENCE [LARGE SCALE GENOMIC DNA]</scope>
    <source>
        <strain evidence="7 8">HHB12733</strain>
    </source>
</reference>
<keyword evidence="8" id="KW-1185">Reference proteome</keyword>
<dbReference type="Pfam" id="PF11571">
    <property type="entry name" value="Med27"/>
    <property type="match status" value="1"/>
</dbReference>
<evidence type="ECO:0000313" key="7">
    <source>
        <dbReference type="EMBL" id="KZT52257.1"/>
    </source>
</evidence>
<dbReference type="GO" id="GO:0016592">
    <property type="term" value="C:mediator complex"/>
    <property type="evidence" value="ECO:0007669"/>
    <property type="project" value="InterPro"/>
</dbReference>
<evidence type="ECO:0000256" key="4">
    <source>
        <dbReference type="ARBA" id="ARBA00023163"/>
    </source>
</evidence>